<evidence type="ECO:0000313" key="1">
    <source>
        <dbReference type="EMBL" id="MBE1608991.1"/>
    </source>
</evidence>
<protein>
    <submittedName>
        <fullName evidence="1">Uncharacterized protein</fullName>
    </submittedName>
</protein>
<proteinExistence type="predicted"/>
<sequence>MEQAGEVDYLITWRDNEFVGRVSLTPCRRAGANRRCFAFPKSPSCLRLCLHLPALMK</sequence>
<dbReference type="EMBL" id="JADBEM010000001">
    <property type="protein sequence ID" value="MBE1608991.1"/>
    <property type="molecule type" value="Genomic_DNA"/>
</dbReference>
<comment type="caution">
    <text evidence="1">The sequence shown here is derived from an EMBL/GenBank/DDBJ whole genome shotgun (WGS) entry which is preliminary data.</text>
</comment>
<accession>A0A927MXZ5</accession>
<reference evidence="1" key="1">
    <citation type="submission" date="2020-10" db="EMBL/GenBank/DDBJ databases">
        <title>Sequencing the genomes of 1000 actinobacteria strains.</title>
        <authorList>
            <person name="Klenk H.-P."/>
        </authorList>
    </citation>
    <scope>NUCLEOTIDE SEQUENCE</scope>
    <source>
        <strain evidence="1">DSM 45354</strain>
    </source>
</reference>
<evidence type="ECO:0000313" key="2">
    <source>
        <dbReference type="Proteomes" id="UP000638648"/>
    </source>
</evidence>
<keyword evidence="2" id="KW-1185">Reference proteome</keyword>
<name>A0A927MXZ5_9ACTN</name>
<dbReference type="AlphaFoldDB" id="A0A927MXZ5"/>
<dbReference type="Proteomes" id="UP000638648">
    <property type="component" value="Unassembled WGS sequence"/>
</dbReference>
<gene>
    <name evidence="1" type="ORF">HEB94_005839</name>
</gene>
<organism evidence="1 2">
    <name type="scientific">Actinopolymorpha pittospori</name>
    <dbReference type="NCBI Taxonomy" id="648752"/>
    <lineage>
        <taxon>Bacteria</taxon>
        <taxon>Bacillati</taxon>
        <taxon>Actinomycetota</taxon>
        <taxon>Actinomycetes</taxon>
        <taxon>Propionibacteriales</taxon>
        <taxon>Actinopolymorphaceae</taxon>
        <taxon>Actinopolymorpha</taxon>
    </lineage>
</organism>